<comment type="caution">
    <text evidence="4">The sequence shown here is derived from an EMBL/GenBank/DDBJ whole genome shotgun (WGS) entry which is preliminary data.</text>
</comment>
<keyword evidence="1 4" id="KW-0808">Transferase</keyword>
<evidence type="ECO:0000259" key="2">
    <source>
        <dbReference type="Pfam" id="PF26334"/>
    </source>
</evidence>
<proteinExistence type="predicted"/>
<dbReference type="AlphaFoldDB" id="J9GSR7"/>
<dbReference type="PIRSF" id="PIRSF007023">
    <property type="entry name" value="UDP-Galf_transf"/>
    <property type="match status" value="1"/>
</dbReference>
<dbReference type="SUPFAM" id="SSF53756">
    <property type="entry name" value="UDP-Glycosyltransferase/glycogen phosphorylase"/>
    <property type="match status" value="1"/>
</dbReference>
<dbReference type="Pfam" id="PF26337">
    <property type="entry name" value="Gtf3_C"/>
    <property type="match status" value="1"/>
</dbReference>
<accession>J9GSR7</accession>
<feature type="domain" description="Glucosyltransferase 3-like N-terminal" evidence="2">
    <location>
        <begin position="2"/>
        <end position="147"/>
    </location>
</feature>
<reference evidence="4" key="1">
    <citation type="journal article" date="2012" name="PLoS ONE">
        <title>Gene sets for utilization of primary and secondary nutrition supplies in the distal gut of endangered iberian lynx.</title>
        <authorList>
            <person name="Alcaide M."/>
            <person name="Messina E."/>
            <person name="Richter M."/>
            <person name="Bargiela R."/>
            <person name="Peplies J."/>
            <person name="Huws S.A."/>
            <person name="Newbold C.J."/>
            <person name="Golyshin P.N."/>
            <person name="Simon M.A."/>
            <person name="Lopez G."/>
            <person name="Yakimov M.M."/>
            <person name="Ferrer M."/>
        </authorList>
    </citation>
    <scope>NUCLEOTIDE SEQUENCE</scope>
</reference>
<dbReference type="GO" id="GO:0016740">
    <property type="term" value="F:transferase activity"/>
    <property type="evidence" value="ECO:0007669"/>
    <property type="project" value="UniProtKB-KW"/>
</dbReference>
<evidence type="ECO:0000259" key="3">
    <source>
        <dbReference type="Pfam" id="PF26337"/>
    </source>
</evidence>
<sequence>MNCYLSRNYRDFSSAGNKAKTDIEQIMEGLSFRNVGLRQSHHSNKIAAFFATLMGVLKAPFSLHRGDILVLQYPLKKYYSFVCCMAHLRGAKVITLIHDLGSFRRHKLTVEQEINRLNHSDYVIAHNDAMKKWLADQGCKAQLGTLELFDYLSATTATPATDVKKPFEILYAGALNPRKNTFLYEVGAYAGHAYRFNLYGSGFELDKAKGKENFTYMGFVKSDELIATAKGHFGLVWDGSSVSSCVGDWGEYLQYNNPHKTSLYIRCGLPVIIWSKAALAPFVRKHQIGLCIDSLEELETILSHLTLEQYAEMQARVAEVSSQLQNGYFFTQAVEKAIHTLTYKAVL</sequence>
<feature type="domain" description="Glucosyltransferase 3-like C-terminal" evidence="3">
    <location>
        <begin position="169"/>
        <end position="337"/>
    </location>
</feature>
<evidence type="ECO:0000313" key="4">
    <source>
        <dbReference type="EMBL" id="EJX11034.1"/>
    </source>
</evidence>
<dbReference type="Pfam" id="PF26334">
    <property type="entry name" value="Gtf3_N"/>
    <property type="match status" value="1"/>
</dbReference>
<evidence type="ECO:0000256" key="1">
    <source>
        <dbReference type="ARBA" id="ARBA00022679"/>
    </source>
</evidence>
<gene>
    <name evidence="4" type="ORF">EVA_00231</name>
</gene>
<dbReference type="InterPro" id="IPR058592">
    <property type="entry name" value="Gtf3_C"/>
</dbReference>
<dbReference type="Gene3D" id="3.40.50.2000">
    <property type="entry name" value="Glycogen Phosphorylase B"/>
    <property type="match status" value="2"/>
</dbReference>
<dbReference type="EMBL" id="AMCI01000006">
    <property type="protein sequence ID" value="EJX11034.1"/>
    <property type="molecule type" value="Genomic_DNA"/>
</dbReference>
<organism evidence="4">
    <name type="scientific">gut metagenome</name>
    <dbReference type="NCBI Taxonomy" id="749906"/>
    <lineage>
        <taxon>unclassified sequences</taxon>
        <taxon>metagenomes</taxon>
        <taxon>organismal metagenomes</taxon>
    </lineage>
</organism>
<protein>
    <submittedName>
        <fullName evidence="4">Galactofuranosyltransferase</fullName>
    </submittedName>
</protein>
<dbReference type="InterPro" id="IPR058591">
    <property type="entry name" value="Gtf3_N"/>
</dbReference>
<name>J9GSR7_9ZZZZ</name>